<protein>
    <recommendedName>
        <fullName evidence="3">Phage tail protein</fullName>
    </recommendedName>
</protein>
<dbReference type="Proteomes" id="UP000596248">
    <property type="component" value="Chromosome"/>
</dbReference>
<gene>
    <name evidence="1" type="ORF">JNE38_26195</name>
</gene>
<keyword evidence="2" id="KW-1185">Reference proteome</keyword>
<dbReference type="RefSeq" id="WP_203353992.1">
    <property type="nucleotide sequence ID" value="NZ_CP069127.1"/>
</dbReference>
<dbReference type="EMBL" id="CP069127">
    <property type="protein sequence ID" value="QRG66928.1"/>
    <property type="molecule type" value="Genomic_DNA"/>
</dbReference>
<reference evidence="1 2" key="1">
    <citation type="submission" date="2021-01" db="EMBL/GenBank/DDBJ databases">
        <title>Identification of strong promoters based on the transcriptome of Brevibacillus choshinensis.</title>
        <authorList>
            <person name="Yao D."/>
            <person name="Zhang K."/>
            <person name="Wu J."/>
        </authorList>
    </citation>
    <scope>NUCLEOTIDE SEQUENCE [LARGE SCALE GENOMIC DNA]</scope>
    <source>
        <strain evidence="1 2">HPD31-SP3</strain>
    </source>
</reference>
<name>A0ABX7FL22_BRECH</name>
<sequence>MAEEYSFFNSVDGDREYEADEFAKFFRQFLTSGLFYTNGLPALKVSHVSGLKTKVEAGSALLEGYQYRNTSDLELTHAAADITNPRIDRVVIRLDRSVASRYVKVFVKKGTPATNPAPPALQRDQIIFEVSLAQVRINAGSAAISTVSDERFDLTVAGVVTAKNLTSTVYVSDTEPVAPKAGDIWVDTR</sequence>
<evidence type="ECO:0000313" key="2">
    <source>
        <dbReference type="Proteomes" id="UP000596248"/>
    </source>
</evidence>
<evidence type="ECO:0008006" key="3">
    <source>
        <dbReference type="Google" id="ProtNLM"/>
    </source>
</evidence>
<proteinExistence type="predicted"/>
<evidence type="ECO:0000313" key="1">
    <source>
        <dbReference type="EMBL" id="QRG66928.1"/>
    </source>
</evidence>
<organism evidence="1 2">
    <name type="scientific">Brevibacillus choshinensis</name>
    <dbReference type="NCBI Taxonomy" id="54911"/>
    <lineage>
        <taxon>Bacteria</taxon>
        <taxon>Bacillati</taxon>
        <taxon>Bacillota</taxon>
        <taxon>Bacilli</taxon>
        <taxon>Bacillales</taxon>
        <taxon>Paenibacillaceae</taxon>
        <taxon>Brevibacillus</taxon>
    </lineage>
</organism>
<accession>A0ABX7FL22</accession>